<evidence type="ECO:0000256" key="1">
    <source>
        <dbReference type="SAM" id="Phobius"/>
    </source>
</evidence>
<organism evidence="3 4">
    <name type="scientific">Candidatus Scybalenecus merdavium</name>
    <dbReference type="NCBI Taxonomy" id="2840939"/>
    <lineage>
        <taxon>Bacteria</taxon>
        <taxon>Bacillati</taxon>
        <taxon>Bacillota</taxon>
        <taxon>Clostridia</taxon>
        <taxon>Eubacteriales</taxon>
        <taxon>Oscillospiraceae</taxon>
        <taxon>Oscillospiraceae incertae sedis</taxon>
        <taxon>Candidatus Scybalenecus</taxon>
    </lineage>
</organism>
<evidence type="ECO:0000313" key="4">
    <source>
        <dbReference type="Proteomes" id="UP000824125"/>
    </source>
</evidence>
<dbReference type="InterPro" id="IPR001279">
    <property type="entry name" value="Metallo-B-lactamas"/>
</dbReference>
<evidence type="ECO:0000313" key="3">
    <source>
        <dbReference type="EMBL" id="HIU68326.1"/>
    </source>
</evidence>
<proteinExistence type="predicted"/>
<keyword evidence="1" id="KW-0472">Membrane</keyword>
<dbReference type="Proteomes" id="UP000824125">
    <property type="component" value="Unassembled WGS sequence"/>
</dbReference>
<name>A0A9D1MT62_9FIRM</name>
<dbReference type="SUPFAM" id="SSF56281">
    <property type="entry name" value="Metallo-hydrolase/oxidoreductase"/>
    <property type="match status" value="1"/>
</dbReference>
<dbReference type="PANTHER" id="PTHR30619">
    <property type="entry name" value="DNA INTERNALIZATION/COMPETENCE PROTEIN COMEC/REC2"/>
    <property type="match status" value="1"/>
</dbReference>
<protein>
    <submittedName>
        <fullName evidence="3">MBL fold metallo-hydrolase</fullName>
    </submittedName>
</protein>
<keyword evidence="1" id="KW-0812">Transmembrane</keyword>
<reference evidence="3" key="2">
    <citation type="journal article" date="2021" name="PeerJ">
        <title>Extensive microbial diversity within the chicken gut microbiome revealed by metagenomics and culture.</title>
        <authorList>
            <person name="Gilroy R."/>
            <person name="Ravi A."/>
            <person name="Getino M."/>
            <person name="Pursley I."/>
            <person name="Horton D.L."/>
            <person name="Alikhan N.F."/>
            <person name="Baker D."/>
            <person name="Gharbi K."/>
            <person name="Hall N."/>
            <person name="Watson M."/>
            <person name="Adriaenssens E.M."/>
            <person name="Foster-Nyarko E."/>
            <person name="Jarju S."/>
            <person name="Secka A."/>
            <person name="Antonio M."/>
            <person name="Oren A."/>
            <person name="Chaudhuri R.R."/>
            <person name="La Ragione R."/>
            <person name="Hildebrand F."/>
            <person name="Pallen M.J."/>
        </authorList>
    </citation>
    <scope>NUCLEOTIDE SEQUENCE</scope>
    <source>
        <strain evidence="3">CHK176-6737</strain>
    </source>
</reference>
<dbReference type="InterPro" id="IPR052159">
    <property type="entry name" value="Competence_DNA_uptake"/>
</dbReference>
<feature type="transmembrane region" description="Helical" evidence="1">
    <location>
        <begin position="7"/>
        <end position="32"/>
    </location>
</feature>
<dbReference type="AlphaFoldDB" id="A0A9D1MT62"/>
<keyword evidence="1" id="KW-1133">Transmembrane helix</keyword>
<evidence type="ECO:0000259" key="2">
    <source>
        <dbReference type="SMART" id="SM00849"/>
    </source>
</evidence>
<dbReference type="Gene3D" id="3.60.15.10">
    <property type="entry name" value="Ribonuclease Z/Hydroxyacylglutathione hydrolase-like"/>
    <property type="match status" value="1"/>
</dbReference>
<dbReference type="SMART" id="SM00849">
    <property type="entry name" value="Lactamase_B"/>
    <property type="match status" value="1"/>
</dbReference>
<feature type="domain" description="Metallo-beta-lactamase" evidence="2">
    <location>
        <begin position="66"/>
        <end position="298"/>
    </location>
</feature>
<sequence>MTKTRKIVTAVIAVLCAILLVIGLTLLFVIGIPAAQFSSKVENVQLQPVSQSGEGGDRIHFMNTGSSDAILLESDGHFALIDAGEDTDNPRGFEALELEGFEDRVLAYLKENAADENGQVYLDFVVGTHCHSDHLGGFDTIFADDAVTAGRAYLKVYDSSKIKEKEVEEWDNQEVYDQMVNALQAKNIPIVSEPDGTPFTLGNFTITLFNTDDPQTDEKVGENDQSLGVLVEKNGTRVFLAGDIDSYSGDEARLAPEIGKVDLLKVGHHSYVMSSTRKFIKTLSPETCVITNNYESLHKPVSAYIQYLCDPDFLLTGRENGIVAVIGDNGQIDYYNDIH</sequence>
<reference evidence="3" key="1">
    <citation type="submission" date="2020-10" db="EMBL/GenBank/DDBJ databases">
        <authorList>
            <person name="Gilroy R."/>
        </authorList>
    </citation>
    <scope>NUCLEOTIDE SEQUENCE</scope>
    <source>
        <strain evidence="3">CHK176-6737</strain>
    </source>
</reference>
<dbReference type="InterPro" id="IPR036866">
    <property type="entry name" value="RibonucZ/Hydroxyglut_hydro"/>
</dbReference>
<dbReference type="EMBL" id="DVNM01000001">
    <property type="protein sequence ID" value="HIU68326.1"/>
    <property type="molecule type" value="Genomic_DNA"/>
</dbReference>
<comment type="caution">
    <text evidence="3">The sequence shown here is derived from an EMBL/GenBank/DDBJ whole genome shotgun (WGS) entry which is preliminary data.</text>
</comment>
<accession>A0A9D1MT62</accession>
<dbReference type="Pfam" id="PF12706">
    <property type="entry name" value="Lactamase_B_2"/>
    <property type="match status" value="1"/>
</dbReference>
<gene>
    <name evidence="3" type="ORF">IAD23_00010</name>
</gene>
<dbReference type="PANTHER" id="PTHR30619:SF7">
    <property type="entry name" value="BETA-LACTAMASE DOMAIN PROTEIN"/>
    <property type="match status" value="1"/>
</dbReference>